<dbReference type="EMBL" id="BMGC01000005">
    <property type="protein sequence ID" value="GGB24434.1"/>
    <property type="molecule type" value="Genomic_DNA"/>
</dbReference>
<sequence>MAMAVPASGAEITRPAGCSAVADAATGVIGTVVASFERSVDDEFEQPLTTTSAATAAATSEAPRIRRRRVDGRGWGPAASTRMGSILSDAVSAPFGRAATPTVLAPAQNRHRCQ</sequence>
<gene>
    <name evidence="2" type="ORF">GCM10011489_10850</name>
</gene>
<accession>A0A916WQB3</accession>
<proteinExistence type="predicted"/>
<name>A0A916WQB3_9ACTN</name>
<evidence type="ECO:0000313" key="3">
    <source>
        <dbReference type="Proteomes" id="UP000621454"/>
    </source>
</evidence>
<protein>
    <submittedName>
        <fullName evidence="2">Uncharacterized protein</fullName>
    </submittedName>
</protein>
<organism evidence="2 3">
    <name type="scientific">Gordonia jinhuaensis</name>
    <dbReference type="NCBI Taxonomy" id="1517702"/>
    <lineage>
        <taxon>Bacteria</taxon>
        <taxon>Bacillati</taxon>
        <taxon>Actinomycetota</taxon>
        <taxon>Actinomycetes</taxon>
        <taxon>Mycobacteriales</taxon>
        <taxon>Gordoniaceae</taxon>
        <taxon>Gordonia</taxon>
    </lineage>
</organism>
<reference evidence="2" key="1">
    <citation type="journal article" date="2014" name="Int. J. Syst. Evol. Microbiol.">
        <title>Complete genome sequence of Corynebacterium casei LMG S-19264T (=DSM 44701T), isolated from a smear-ripened cheese.</title>
        <authorList>
            <consortium name="US DOE Joint Genome Institute (JGI-PGF)"/>
            <person name="Walter F."/>
            <person name="Albersmeier A."/>
            <person name="Kalinowski J."/>
            <person name="Ruckert C."/>
        </authorList>
    </citation>
    <scope>NUCLEOTIDE SEQUENCE</scope>
    <source>
        <strain evidence="2">CGMCC 1.12827</strain>
    </source>
</reference>
<comment type="caution">
    <text evidence="2">The sequence shown here is derived from an EMBL/GenBank/DDBJ whole genome shotgun (WGS) entry which is preliminary data.</text>
</comment>
<evidence type="ECO:0000256" key="1">
    <source>
        <dbReference type="SAM" id="MobiDB-lite"/>
    </source>
</evidence>
<evidence type="ECO:0000313" key="2">
    <source>
        <dbReference type="EMBL" id="GGB24434.1"/>
    </source>
</evidence>
<keyword evidence="3" id="KW-1185">Reference proteome</keyword>
<feature type="compositionally biased region" description="Low complexity" evidence="1">
    <location>
        <begin position="49"/>
        <end position="60"/>
    </location>
</feature>
<dbReference type="Proteomes" id="UP000621454">
    <property type="component" value="Unassembled WGS sequence"/>
</dbReference>
<feature type="region of interest" description="Disordered" evidence="1">
    <location>
        <begin position="44"/>
        <end position="64"/>
    </location>
</feature>
<reference evidence="2" key="2">
    <citation type="submission" date="2020-09" db="EMBL/GenBank/DDBJ databases">
        <authorList>
            <person name="Sun Q."/>
            <person name="Zhou Y."/>
        </authorList>
    </citation>
    <scope>NUCLEOTIDE SEQUENCE</scope>
    <source>
        <strain evidence="2">CGMCC 1.12827</strain>
    </source>
</reference>
<dbReference type="AlphaFoldDB" id="A0A916WQB3"/>